<gene>
    <name evidence="4" type="ORF">PECM_002001</name>
</gene>
<dbReference type="SUPFAM" id="SSF50129">
    <property type="entry name" value="GroES-like"/>
    <property type="match status" value="1"/>
</dbReference>
<dbReference type="InterPro" id="IPR047122">
    <property type="entry name" value="Trans-enoyl_RdTase-like"/>
</dbReference>
<comment type="caution">
    <text evidence="4">The sequence shown here is derived from an EMBL/GenBank/DDBJ whole genome shotgun (WGS) entry which is preliminary data.</text>
</comment>
<evidence type="ECO:0000313" key="4">
    <source>
        <dbReference type="EMBL" id="KAF7712857.1"/>
    </source>
</evidence>
<proteinExistence type="inferred from homology"/>
<keyword evidence="5" id="KW-1185">Reference proteome</keyword>
<accession>A0A8J8VY37</accession>
<feature type="domain" description="Enoyl reductase (ER)" evidence="3">
    <location>
        <begin position="9"/>
        <end position="344"/>
    </location>
</feature>
<protein>
    <recommendedName>
        <fullName evidence="3">Enoyl reductase (ER) domain-containing protein</fullName>
    </recommendedName>
</protein>
<sequence>MKEVINLIGPAVKIVDSPIPEPNDDQVLIKVVVSGSNPKDWKVPEYAAAAGSSLPMFEAVKNGVNQGDDIAGIVEKVGANVVEFKPGDRVAAFHEMCVPHGSYAEYAIAWSHTTFHLPKTTSFEEAATLPLAALTAAVSLYGHLELPAPWTPTETPTPFVIYGASTAVGSFAIKLARNSNIHPIIAIAGKGASYVQGLLDPSKGDTVVDYRRGVAATIQTIRDNLQKSGHSSARHALDTIASEDSAEVVRNSVAEGGKVDFVLPNELDVSPAVKTITSVGSVHNQPGFGTHENYEDLGLVFSRYFTRALQKGTFSAHPYEVRPRGLEGVEDALKDLKAGKASAVKYVFRIADTPGLA</sequence>
<dbReference type="SUPFAM" id="SSF51735">
    <property type="entry name" value="NAD(P)-binding Rossmann-fold domains"/>
    <property type="match status" value="1"/>
</dbReference>
<organism evidence="4 5">
    <name type="scientific">Penicillium ucsense</name>
    <dbReference type="NCBI Taxonomy" id="2839758"/>
    <lineage>
        <taxon>Eukaryota</taxon>
        <taxon>Fungi</taxon>
        <taxon>Dikarya</taxon>
        <taxon>Ascomycota</taxon>
        <taxon>Pezizomycotina</taxon>
        <taxon>Eurotiomycetes</taxon>
        <taxon>Eurotiomycetidae</taxon>
        <taxon>Eurotiales</taxon>
        <taxon>Aspergillaceae</taxon>
        <taxon>Penicillium</taxon>
    </lineage>
</organism>
<dbReference type="Gene3D" id="3.90.180.10">
    <property type="entry name" value="Medium-chain alcohol dehydrogenases, catalytic domain"/>
    <property type="match status" value="1"/>
</dbReference>
<dbReference type="AlphaFoldDB" id="A0A8J8VY37"/>
<evidence type="ECO:0000259" key="3">
    <source>
        <dbReference type="SMART" id="SM00829"/>
    </source>
</evidence>
<evidence type="ECO:0000256" key="1">
    <source>
        <dbReference type="ARBA" id="ARBA00008072"/>
    </source>
</evidence>
<dbReference type="PANTHER" id="PTHR45348:SF5">
    <property type="entry name" value="OXIDOREDUCTASE, PUTATIVE (AFU_ORTHOLOGUE AFUA_8G01420)-RELATED"/>
    <property type="match status" value="1"/>
</dbReference>
<dbReference type="Proteomes" id="UP000631181">
    <property type="component" value="Unassembled WGS sequence"/>
</dbReference>
<reference evidence="4" key="1">
    <citation type="journal article" date="2020" name="Front. Microbiol.">
        <title>Gene regulatory networks of Penicillium echinulatum 2HH and Penicillium oxalicum 114-2 inferred by a computational biology approach.</title>
        <authorList>
            <person name="Lenz A.R."/>
            <person name="Galan-Vasquez E."/>
            <person name="Balbinot E."/>
            <person name="De Abreu F.P."/>
            <person name="De Oliveira N.S."/>
            <person name="Da Rosa L.O."/>
            <person name="De Avila E Silva S."/>
            <person name="Camassola M."/>
            <person name="Dillon A.J.P."/>
            <person name="Perez-Rueda E."/>
        </authorList>
    </citation>
    <scope>NUCLEOTIDE SEQUENCE</scope>
    <source>
        <strain evidence="4">S1M29</strain>
    </source>
</reference>
<dbReference type="InterPro" id="IPR036291">
    <property type="entry name" value="NAD(P)-bd_dom_sf"/>
</dbReference>
<keyword evidence="2" id="KW-0560">Oxidoreductase</keyword>
<dbReference type="SMART" id="SM00829">
    <property type="entry name" value="PKS_ER"/>
    <property type="match status" value="1"/>
</dbReference>
<dbReference type="Gene3D" id="3.40.50.720">
    <property type="entry name" value="NAD(P)-binding Rossmann-like Domain"/>
    <property type="match status" value="1"/>
</dbReference>
<evidence type="ECO:0000313" key="5">
    <source>
        <dbReference type="Proteomes" id="UP000631181"/>
    </source>
</evidence>
<dbReference type="InterPro" id="IPR013154">
    <property type="entry name" value="ADH-like_N"/>
</dbReference>
<dbReference type="PANTHER" id="PTHR45348">
    <property type="entry name" value="HYPOTHETICAL OXIDOREDUCTASE (EUROFUNG)"/>
    <property type="match status" value="1"/>
</dbReference>
<dbReference type="InterPro" id="IPR020843">
    <property type="entry name" value="ER"/>
</dbReference>
<dbReference type="EMBL" id="WIWV01000146">
    <property type="protein sequence ID" value="KAF7712857.1"/>
    <property type="molecule type" value="Genomic_DNA"/>
</dbReference>
<dbReference type="CDD" id="cd08249">
    <property type="entry name" value="enoyl_reductase_like"/>
    <property type="match status" value="1"/>
</dbReference>
<evidence type="ECO:0000256" key="2">
    <source>
        <dbReference type="ARBA" id="ARBA00023002"/>
    </source>
</evidence>
<dbReference type="Pfam" id="PF08240">
    <property type="entry name" value="ADH_N"/>
    <property type="match status" value="1"/>
</dbReference>
<dbReference type="OrthoDB" id="3233595at2759"/>
<dbReference type="InterPro" id="IPR011032">
    <property type="entry name" value="GroES-like_sf"/>
</dbReference>
<name>A0A8J8VY37_9EURO</name>
<dbReference type="GO" id="GO:0016651">
    <property type="term" value="F:oxidoreductase activity, acting on NAD(P)H"/>
    <property type="evidence" value="ECO:0007669"/>
    <property type="project" value="InterPro"/>
</dbReference>
<comment type="similarity">
    <text evidence="1">Belongs to the zinc-containing alcohol dehydrogenase family.</text>
</comment>